<dbReference type="EMBL" id="JYDV01000037">
    <property type="protein sequence ID" value="KRZ39293.1"/>
    <property type="molecule type" value="Genomic_DNA"/>
</dbReference>
<name>A0A0V1JWG8_TRIPS</name>
<protein>
    <submittedName>
        <fullName evidence="1">Uncharacterized protein</fullName>
    </submittedName>
</protein>
<dbReference type="Proteomes" id="UP000054826">
    <property type="component" value="Unassembled WGS sequence"/>
</dbReference>
<gene>
    <name evidence="1" type="ORF">T4C_12811</name>
</gene>
<proteinExistence type="predicted"/>
<dbReference type="AlphaFoldDB" id="A0A0V1JWG8"/>
<sequence length="85" mass="9769">MRCGKLFMRLENNDWRIFCSLCASIVKSPAKLLMKLCQLTVDLVFARNYAPGLKWRSGSVVMLTRSISYKVKSTNCQSWNQHHGT</sequence>
<organism evidence="1 2">
    <name type="scientific">Trichinella pseudospiralis</name>
    <name type="common">Parasitic roundworm</name>
    <dbReference type="NCBI Taxonomy" id="6337"/>
    <lineage>
        <taxon>Eukaryota</taxon>
        <taxon>Metazoa</taxon>
        <taxon>Ecdysozoa</taxon>
        <taxon>Nematoda</taxon>
        <taxon>Enoplea</taxon>
        <taxon>Dorylaimia</taxon>
        <taxon>Trichinellida</taxon>
        <taxon>Trichinellidae</taxon>
        <taxon>Trichinella</taxon>
    </lineage>
</organism>
<reference evidence="1 2" key="1">
    <citation type="submission" date="2015-01" db="EMBL/GenBank/DDBJ databases">
        <title>Evolution of Trichinella species and genotypes.</title>
        <authorList>
            <person name="Korhonen P.K."/>
            <person name="Edoardo P."/>
            <person name="Giuseppe L.R."/>
            <person name="Gasser R.B."/>
        </authorList>
    </citation>
    <scope>NUCLEOTIDE SEQUENCE [LARGE SCALE GENOMIC DNA]</scope>
    <source>
        <strain evidence="1">ISS176</strain>
    </source>
</reference>
<comment type="caution">
    <text evidence="1">The sequence shown here is derived from an EMBL/GenBank/DDBJ whole genome shotgun (WGS) entry which is preliminary data.</text>
</comment>
<evidence type="ECO:0000313" key="2">
    <source>
        <dbReference type="Proteomes" id="UP000054826"/>
    </source>
</evidence>
<evidence type="ECO:0000313" key="1">
    <source>
        <dbReference type="EMBL" id="KRZ39293.1"/>
    </source>
</evidence>
<accession>A0A0V1JWG8</accession>